<dbReference type="PANTHER" id="PTHR12675:SF12">
    <property type="entry name" value="PROTEIN MUSCLEBLIND"/>
    <property type="match status" value="1"/>
</dbReference>
<dbReference type="EMBL" id="HBUF01677084">
    <property type="protein sequence ID" value="CAG6791598.1"/>
    <property type="molecule type" value="Transcribed_RNA"/>
</dbReference>
<dbReference type="GO" id="GO:0003723">
    <property type="term" value="F:RNA binding"/>
    <property type="evidence" value="ECO:0007669"/>
    <property type="project" value="TreeGrafter"/>
</dbReference>
<keyword evidence="5 8" id="KW-0862">Zinc</keyword>
<evidence type="ECO:0000256" key="2">
    <source>
        <dbReference type="ARBA" id="ARBA00022723"/>
    </source>
</evidence>
<feature type="zinc finger region" description="C3H1-type" evidence="8">
    <location>
        <begin position="17"/>
        <end position="45"/>
    </location>
</feature>
<comment type="similarity">
    <text evidence="7">Belongs to the muscleblind family.</text>
</comment>
<reference evidence="10" key="1">
    <citation type="submission" date="2021-05" db="EMBL/GenBank/DDBJ databases">
        <authorList>
            <person name="Alioto T."/>
            <person name="Alioto T."/>
            <person name="Gomez Garrido J."/>
        </authorList>
    </citation>
    <scope>NUCLEOTIDE SEQUENCE</scope>
</reference>
<dbReference type="EMBL" id="HBUF01677086">
    <property type="protein sequence ID" value="CAG6791600.1"/>
    <property type="molecule type" value="Transcribed_RNA"/>
</dbReference>
<dbReference type="EMBL" id="HBUF01339298">
    <property type="protein sequence ID" value="CAG6700215.1"/>
    <property type="molecule type" value="Transcribed_RNA"/>
</dbReference>
<accession>A0A8D8R7F6</accession>
<evidence type="ECO:0000256" key="3">
    <source>
        <dbReference type="ARBA" id="ARBA00022737"/>
    </source>
</evidence>
<feature type="zinc finger region" description="C3H1-type" evidence="8">
    <location>
        <begin position="51"/>
        <end position="79"/>
    </location>
</feature>
<feature type="domain" description="C3H1-type" evidence="9">
    <location>
        <begin position="51"/>
        <end position="79"/>
    </location>
</feature>
<keyword evidence="6" id="KW-0539">Nucleus</keyword>
<evidence type="ECO:0000256" key="1">
    <source>
        <dbReference type="ARBA" id="ARBA00004123"/>
    </source>
</evidence>
<dbReference type="AlphaFoldDB" id="A0A8D8R7F6"/>
<dbReference type="Gene3D" id="3.30.1370.210">
    <property type="match status" value="1"/>
</dbReference>
<dbReference type="PROSITE" id="PS50103">
    <property type="entry name" value="ZF_C3H1"/>
    <property type="match status" value="2"/>
</dbReference>
<sequence>MAMVNMNSLLNGKDSRWLQLEVCREFQRNKCSRPDTECKFAHPPANVEVQNGRVTACYDSIKGRCNREKPPCKYFHPPQHLKDQLLINGRNHLALKNALLQQMGLTPPGQPMLPGQMPTVSKMSSFSPSTTQAQLSVFTSQQSQLNLMATTPYLAAGMTQVGNTFSPYFSPAGPLMPTMMTQDPNNSLALVQQNAVAQQKIARTDRIERPHSTPVPVTTVENAGIKIITCSERLSDCQTCMAQLQGAHQSQGQGPPAFSTQPYIVDSLLQMDMKGVGSFYYDNFSFPGMMPFKRPAGDKSGVPVYQPNAAAYQQLLQPFVPVSFTGHPPGIPRF</sequence>
<evidence type="ECO:0000256" key="4">
    <source>
        <dbReference type="ARBA" id="ARBA00022771"/>
    </source>
</evidence>
<dbReference type="PANTHER" id="PTHR12675">
    <property type="entry name" value="MUSCLEBLIND-LIKE PROTEIN"/>
    <property type="match status" value="1"/>
</dbReference>
<comment type="subcellular location">
    <subcellularLocation>
        <location evidence="1">Nucleus</location>
    </subcellularLocation>
</comment>
<dbReference type="EMBL" id="HBUF01677087">
    <property type="protein sequence ID" value="CAG6791601.1"/>
    <property type="molecule type" value="Transcribed_RNA"/>
</dbReference>
<feature type="domain" description="C3H1-type" evidence="9">
    <location>
        <begin position="17"/>
        <end position="45"/>
    </location>
</feature>
<evidence type="ECO:0000259" key="9">
    <source>
        <dbReference type="PROSITE" id="PS50103"/>
    </source>
</evidence>
<dbReference type="GO" id="GO:0005654">
    <property type="term" value="C:nucleoplasm"/>
    <property type="evidence" value="ECO:0007669"/>
    <property type="project" value="TreeGrafter"/>
</dbReference>
<evidence type="ECO:0000256" key="5">
    <source>
        <dbReference type="ARBA" id="ARBA00022833"/>
    </source>
</evidence>
<evidence type="ECO:0000256" key="6">
    <source>
        <dbReference type="ARBA" id="ARBA00023242"/>
    </source>
</evidence>
<keyword evidence="2 8" id="KW-0479">Metal-binding</keyword>
<evidence type="ECO:0000313" key="10">
    <source>
        <dbReference type="EMBL" id="CAG6644280.1"/>
    </source>
</evidence>
<dbReference type="InterPro" id="IPR054429">
    <property type="entry name" value="Znf-CCCH_Muscleblind-like"/>
</dbReference>
<keyword evidence="3" id="KW-0677">Repeat</keyword>
<dbReference type="Pfam" id="PF22628">
    <property type="entry name" value="zf-CCCH_10"/>
    <property type="match status" value="1"/>
</dbReference>
<name>A0A8D8R7F6_9HEMI</name>
<dbReference type="SMART" id="SM00356">
    <property type="entry name" value="ZnF_C3H1"/>
    <property type="match status" value="2"/>
</dbReference>
<dbReference type="FunFam" id="3.30.1370.210:FF:000005">
    <property type="entry name" value="Muscleblind, isoform M"/>
    <property type="match status" value="1"/>
</dbReference>
<dbReference type="EMBL" id="HBUF01677085">
    <property type="protein sequence ID" value="CAG6791599.1"/>
    <property type="molecule type" value="Transcribed_RNA"/>
</dbReference>
<proteinExistence type="inferred from homology"/>
<dbReference type="EMBL" id="HBUF01131485">
    <property type="protein sequence ID" value="CAG6644280.1"/>
    <property type="molecule type" value="Transcribed_RNA"/>
</dbReference>
<dbReference type="GO" id="GO:0008270">
    <property type="term" value="F:zinc ion binding"/>
    <property type="evidence" value="ECO:0007669"/>
    <property type="project" value="UniProtKB-KW"/>
</dbReference>
<evidence type="ECO:0000256" key="7">
    <source>
        <dbReference type="ARBA" id="ARBA00038226"/>
    </source>
</evidence>
<protein>
    <submittedName>
        <fullName evidence="10">Protein muscleblind</fullName>
    </submittedName>
</protein>
<dbReference type="InterPro" id="IPR000571">
    <property type="entry name" value="Znf_CCCH"/>
</dbReference>
<organism evidence="10">
    <name type="scientific">Cacopsylla melanoneura</name>
    <dbReference type="NCBI Taxonomy" id="428564"/>
    <lineage>
        <taxon>Eukaryota</taxon>
        <taxon>Metazoa</taxon>
        <taxon>Ecdysozoa</taxon>
        <taxon>Arthropoda</taxon>
        <taxon>Hexapoda</taxon>
        <taxon>Insecta</taxon>
        <taxon>Pterygota</taxon>
        <taxon>Neoptera</taxon>
        <taxon>Paraneoptera</taxon>
        <taxon>Hemiptera</taxon>
        <taxon>Sternorrhyncha</taxon>
        <taxon>Psylloidea</taxon>
        <taxon>Psyllidae</taxon>
        <taxon>Psyllinae</taxon>
        <taxon>Cacopsylla</taxon>
    </lineage>
</organism>
<dbReference type="GO" id="GO:0043484">
    <property type="term" value="P:regulation of RNA splicing"/>
    <property type="evidence" value="ECO:0007669"/>
    <property type="project" value="TreeGrafter"/>
</dbReference>
<dbReference type="GO" id="GO:0005737">
    <property type="term" value="C:cytoplasm"/>
    <property type="evidence" value="ECO:0007669"/>
    <property type="project" value="TreeGrafter"/>
</dbReference>
<evidence type="ECO:0000256" key="8">
    <source>
        <dbReference type="PROSITE-ProRule" id="PRU00723"/>
    </source>
</evidence>
<keyword evidence="4 8" id="KW-0863">Zinc-finger</keyword>